<evidence type="ECO:0000259" key="12">
    <source>
        <dbReference type="Pfam" id="PF01636"/>
    </source>
</evidence>
<dbReference type="EC" id="2.7.11.1" evidence="11"/>
<feature type="active site" evidence="11">
    <location>
        <position position="221"/>
    </location>
</feature>
<dbReference type="GO" id="GO:0000287">
    <property type="term" value="F:magnesium ion binding"/>
    <property type="evidence" value="ECO:0007669"/>
    <property type="project" value="UniProtKB-UniRule"/>
</dbReference>
<dbReference type="OrthoDB" id="5392197at2"/>
<keyword evidence="9 11" id="KW-0460">Magnesium</keyword>
<dbReference type="InterPro" id="IPR002575">
    <property type="entry name" value="Aminoglycoside_PTrfase"/>
</dbReference>
<keyword evidence="2 11" id="KW-0723">Serine/threonine-protein kinase</keyword>
<keyword evidence="8 11" id="KW-0067">ATP-binding</keyword>
<comment type="subcellular location">
    <subcellularLocation>
        <location evidence="11">Cytoplasm</location>
    </subcellularLocation>
</comment>
<name>A0A4U1BPS6_9GAMM</name>
<dbReference type="Proteomes" id="UP000305675">
    <property type="component" value="Unassembled WGS sequence"/>
</dbReference>
<accession>A0A4U1BPS6</accession>
<evidence type="ECO:0000256" key="10">
    <source>
        <dbReference type="ARBA" id="ARBA00023016"/>
    </source>
</evidence>
<dbReference type="InterPro" id="IPR011009">
    <property type="entry name" value="Kinase-like_dom_sf"/>
</dbReference>
<comment type="function">
    <text evidence="11">A protein kinase that phosphorylates Ser and Thr residues. Probably acts to suppress the effects of stress linked to accumulation of reactive oxygen species. Probably involved in the extracytoplasmic stress response.</text>
</comment>
<protein>
    <recommendedName>
        <fullName evidence="11">Stress response kinase A</fullName>
        <ecNumber evidence="11">2.7.11.1</ecNumber>
    </recommendedName>
    <alternativeName>
        <fullName evidence="11">Serine/threonine-protein kinase SrkA</fullName>
    </alternativeName>
</protein>
<reference evidence="13 14" key="1">
    <citation type="submission" date="2019-04" db="EMBL/GenBank/DDBJ databases">
        <authorList>
            <person name="Hwang J.C."/>
        </authorList>
    </citation>
    <scope>NUCLEOTIDE SEQUENCE [LARGE SCALE GENOMIC DNA]</scope>
    <source>
        <strain evidence="13 14">IMCC35002</strain>
    </source>
</reference>
<dbReference type="Gene3D" id="1.10.510.10">
    <property type="entry name" value="Transferase(Phosphotransferase) domain 1"/>
    <property type="match status" value="1"/>
</dbReference>
<keyword evidence="4 11" id="KW-0808">Transferase</keyword>
<dbReference type="PANTHER" id="PTHR39573">
    <property type="entry name" value="STRESS RESPONSE KINASE A"/>
    <property type="match status" value="1"/>
</dbReference>
<feature type="binding site" evidence="11">
    <location>
        <position position="209"/>
    </location>
    <ligand>
        <name>Mg(2+)</name>
        <dbReference type="ChEBI" id="CHEBI:18420"/>
    </ligand>
</feature>
<dbReference type="GO" id="GO:0106310">
    <property type="term" value="F:protein serine kinase activity"/>
    <property type="evidence" value="ECO:0007669"/>
    <property type="project" value="RHEA"/>
</dbReference>
<comment type="catalytic activity">
    <reaction evidence="11">
        <text>L-seryl-[protein] + ATP = O-phospho-L-seryl-[protein] + ADP + H(+)</text>
        <dbReference type="Rhea" id="RHEA:17989"/>
        <dbReference type="Rhea" id="RHEA-COMP:9863"/>
        <dbReference type="Rhea" id="RHEA-COMP:11604"/>
        <dbReference type="ChEBI" id="CHEBI:15378"/>
        <dbReference type="ChEBI" id="CHEBI:29999"/>
        <dbReference type="ChEBI" id="CHEBI:30616"/>
        <dbReference type="ChEBI" id="CHEBI:83421"/>
        <dbReference type="ChEBI" id="CHEBI:456216"/>
        <dbReference type="EC" id="2.7.11.1"/>
    </reaction>
</comment>
<dbReference type="HAMAP" id="MF_01497">
    <property type="entry name" value="SrkA_kinase"/>
    <property type="match status" value="1"/>
</dbReference>
<comment type="subunit">
    <text evidence="11">Monomer.</text>
</comment>
<keyword evidence="3 11" id="KW-0597">Phosphoprotein</keyword>
<evidence type="ECO:0000256" key="6">
    <source>
        <dbReference type="ARBA" id="ARBA00022741"/>
    </source>
</evidence>
<dbReference type="SUPFAM" id="SSF56112">
    <property type="entry name" value="Protein kinase-like (PK-like)"/>
    <property type="match status" value="1"/>
</dbReference>
<proteinExistence type="inferred from homology"/>
<evidence type="ECO:0000256" key="8">
    <source>
        <dbReference type="ARBA" id="ARBA00022840"/>
    </source>
</evidence>
<evidence type="ECO:0000256" key="2">
    <source>
        <dbReference type="ARBA" id="ARBA00022527"/>
    </source>
</evidence>
<evidence type="ECO:0000256" key="3">
    <source>
        <dbReference type="ARBA" id="ARBA00022553"/>
    </source>
</evidence>
<evidence type="ECO:0000256" key="11">
    <source>
        <dbReference type="HAMAP-Rule" id="MF_01497"/>
    </source>
</evidence>
<organism evidence="13 14">
    <name type="scientific">Ferrimonas aestuarii</name>
    <dbReference type="NCBI Taxonomy" id="2569539"/>
    <lineage>
        <taxon>Bacteria</taxon>
        <taxon>Pseudomonadati</taxon>
        <taxon>Pseudomonadota</taxon>
        <taxon>Gammaproteobacteria</taxon>
        <taxon>Alteromonadales</taxon>
        <taxon>Ferrimonadaceae</taxon>
        <taxon>Ferrimonas</taxon>
    </lineage>
</organism>
<comment type="catalytic activity">
    <reaction evidence="11">
        <text>L-threonyl-[protein] + ATP = O-phospho-L-threonyl-[protein] + ADP + H(+)</text>
        <dbReference type="Rhea" id="RHEA:46608"/>
        <dbReference type="Rhea" id="RHEA-COMP:11060"/>
        <dbReference type="Rhea" id="RHEA-COMP:11605"/>
        <dbReference type="ChEBI" id="CHEBI:15378"/>
        <dbReference type="ChEBI" id="CHEBI:30013"/>
        <dbReference type="ChEBI" id="CHEBI:30616"/>
        <dbReference type="ChEBI" id="CHEBI:61977"/>
        <dbReference type="ChEBI" id="CHEBI:456216"/>
        <dbReference type="EC" id="2.7.11.1"/>
    </reaction>
</comment>
<feature type="domain" description="Aminoglycoside phosphotransferase" evidence="12">
    <location>
        <begin position="36"/>
        <end position="268"/>
    </location>
</feature>
<feature type="site" description="ATP" evidence="11">
    <location>
        <position position="39"/>
    </location>
</feature>
<dbReference type="GO" id="GO:0005737">
    <property type="term" value="C:cytoplasm"/>
    <property type="evidence" value="ECO:0007669"/>
    <property type="project" value="UniProtKB-SubCell"/>
</dbReference>
<evidence type="ECO:0000256" key="4">
    <source>
        <dbReference type="ARBA" id="ARBA00022679"/>
    </source>
</evidence>
<dbReference type="Gene3D" id="3.30.200.70">
    <property type="match status" value="1"/>
</dbReference>
<dbReference type="Pfam" id="PF01636">
    <property type="entry name" value="APH"/>
    <property type="match status" value="1"/>
</dbReference>
<keyword evidence="5 11" id="KW-0479">Metal-binding</keyword>
<evidence type="ECO:0000256" key="5">
    <source>
        <dbReference type="ARBA" id="ARBA00022723"/>
    </source>
</evidence>
<dbReference type="NCBIfam" id="NF008738">
    <property type="entry name" value="PRK11768.1"/>
    <property type="match status" value="1"/>
</dbReference>
<dbReference type="GO" id="GO:0004674">
    <property type="term" value="F:protein serine/threonine kinase activity"/>
    <property type="evidence" value="ECO:0007669"/>
    <property type="project" value="UniProtKB-UniRule"/>
</dbReference>
<comment type="cofactor">
    <cofactor evidence="11">
        <name>Mg(2+)</name>
        <dbReference type="ChEBI" id="CHEBI:18420"/>
    </cofactor>
</comment>
<evidence type="ECO:0000256" key="7">
    <source>
        <dbReference type="ARBA" id="ARBA00022777"/>
    </source>
</evidence>
<dbReference type="RefSeq" id="WP_136862853.1">
    <property type="nucleotide sequence ID" value="NZ_SWCJ01000004.1"/>
</dbReference>
<keyword evidence="1 11" id="KW-0963">Cytoplasm</keyword>
<comment type="similarity">
    <text evidence="11">Belongs to the SrkA/RdoA protein kinase family.</text>
</comment>
<feature type="binding site" evidence="11">
    <location>
        <position position="221"/>
    </location>
    <ligand>
        <name>Mg(2+)</name>
        <dbReference type="ChEBI" id="CHEBI:18420"/>
    </ligand>
</feature>
<sequence length="334" mass="38668">MTVANDPQFDFHSLSPDCILDAVESLGVYPETGLLPLNSYENRVYQFRAEDSRRYVVKFYRPQRWSEACIREEHQFAHELADAEVPVAAPKRIDGETLFEHQGYRFALWDSVGGREFEVDNLDQLEQVGQFLGRMHQVAKGGQFQHRPKLTLDTHGWQPKQVLQQQAQLPMHIETAFFTVLEQVLDQVAKAPWQSMPTQRLHGDMHPGNILWTPDGPGFVDLDDARTGVAVQDLWMMLAGDRSQQLLQLDILLEGYETFCDFDHSQLQLIEPLRALRMVHYLSWLTLRWCDPAFPRNFPWFGSDRFWEEQVLALKEQLSALQEAPISLNQGLNY</sequence>
<feature type="active site" description="Proton acceptor" evidence="11">
    <location>
        <position position="204"/>
    </location>
</feature>
<dbReference type="EMBL" id="SWCJ01000004">
    <property type="protein sequence ID" value="TKB56124.1"/>
    <property type="molecule type" value="Genomic_DNA"/>
</dbReference>
<keyword evidence="14" id="KW-1185">Reference proteome</keyword>
<comment type="caution">
    <text evidence="13">The sequence shown here is derived from an EMBL/GenBank/DDBJ whole genome shotgun (WGS) entry which is preliminary data.</text>
</comment>
<dbReference type="InterPro" id="IPR032882">
    <property type="entry name" value="SrkA/RdoA"/>
</dbReference>
<dbReference type="Gene3D" id="1.20.1270.170">
    <property type="match status" value="1"/>
</dbReference>
<evidence type="ECO:0000313" key="13">
    <source>
        <dbReference type="EMBL" id="TKB56124.1"/>
    </source>
</evidence>
<keyword evidence="7 11" id="KW-0418">Kinase</keyword>
<keyword evidence="10 11" id="KW-0346">Stress response</keyword>
<evidence type="ECO:0000256" key="1">
    <source>
        <dbReference type="ARBA" id="ARBA00022490"/>
    </source>
</evidence>
<evidence type="ECO:0000256" key="9">
    <source>
        <dbReference type="ARBA" id="ARBA00022842"/>
    </source>
</evidence>
<evidence type="ECO:0000313" key="14">
    <source>
        <dbReference type="Proteomes" id="UP000305675"/>
    </source>
</evidence>
<gene>
    <name evidence="11" type="primary">srkA</name>
    <name evidence="13" type="ORF">FCL42_07875</name>
</gene>
<dbReference type="GO" id="GO:0005524">
    <property type="term" value="F:ATP binding"/>
    <property type="evidence" value="ECO:0007669"/>
    <property type="project" value="UniProtKB-UniRule"/>
</dbReference>
<keyword evidence="6 11" id="KW-0547">Nucleotide-binding</keyword>
<dbReference type="PANTHER" id="PTHR39573:SF1">
    <property type="entry name" value="STRESS RESPONSE KINASE A"/>
    <property type="match status" value="1"/>
</dbReference>
<dbReference type="AlphaFoldDB" id="A0A4U1BPS6"/>